<name>A0A9W4MUP4_PENOL</name>
<keyword evidence="7 9" id="KW-1133">Transmembrane helix</keyword>
<dbReference type="GO" id="GO:0035673">
    <property type="term" value="F:oligopeptide transmembrane transporter activity"/>
    <property type="evidence" value="ECO:0007669"/>
    <property type="project" value="InterPro"/>
</dbReference>
<evidence type="ECO:0008006" key="12">
    <source>
        <dbReference type="Google" id="ProtNLM"/>
    </source>
</evidence>
<accession>A0A9W4MUP4</accession>
<evidence type="ECO:0000256" key="9">
    <source>
        <dbReference type="SAM" id="Phobius"/>
    </source>
</evidence>
<evidence type="ECO:0000256" key="1">
    <source>
        <dbReference type="ARBA" id="ARBA00004141"/>
    </source>
</evidence>
<evidence type="ECO:0000256" key="6">
    <source>
        <dbReference type="ARBA" id="ARBA00022927"/>
    </source>
</evidence>
<dbReference type="PANTHER" id="PTHR22601">
    <property type="entry name" value="ISP4 LIKE PROTEIN"/>
    <property type="match status" value="1"/>
</dbReference>
<comment type="subcellular location">
    <subcellularLocation>
        <location evidence="1">Membrane</location>
        <topology evidence="1">Multi-pass membrane protein</topology>
    </subcellularLocation>
</comment>
<keyword evidence="11" id="KW-1185">Reference proteome</keyword>
<dbReference type="InterPro" id="IPR004648">
    <property type="entry name" value="Oligpept_transpt"/>
</dbReference>
<evidence type="ECO:0000313" key="11">
    <source>
        <dbReference type="Proteomes" id="UP001153618"/>
    </source>
</evidence>
<keyword evidence="3" id="KW-0813">Transport</keyword>
<dbReference type="Pfam" id="PF03169">
    <property type="entry name" value="OPT"/>
    <property type="match status" value="1"/>
</dbReference>
<dbReference type="Proteomes" id="UP001153618">
    <property type="component" value="Unassembled WGS sequence"/>
</dbReference>
<feature type="transmembrane region" description="Helical" evidence="9">
    <location>
        <begin position="577"/>
        <end position="598"/>
    </location>
</feature>
<keyword evidence="5" id="KW-0571">Peptide transport</keyword>
<dbReference type="NCBIfam" id="TIGR00728">
    <property type="entry name" value="OPT_sfam"/>
    <property type="match status" value="1"/>
</dbReference>
<dbReference type="GO" id="GO:0016020">
    <property type="term" value="C:membrane"/>
    <property type="evidence" value="ECO:0007669"/>
    <property type="project" value="UniProtKB-SubCell"/>
</dbReference>
<sequence>MVQLAEKAEDVTTVVVPEPEKHQIWNKLNEDEFAKRVSATVDEVLLAQEQPDTLELNEAREVRISDSSSKKSRKRRKLANAGFQLARYLVDTHEHDPNFPPGAWGRMNDFLLNDPLFENPEKHQREITEAKIEVSLLTSNSPYPEVRAVVEPHDDPDLPCGTIRAYVIGLAFVILVAFINQLFSVRQPSISIGSAVVQLLAFPVGKAAARMLPDIGVTLFGVRHSLNPGPFNKKEHMLISIMANVGMTLPSSRYIIFTQWLDRYFGQPYASSFGYQILLALSTNFMGFGLAGLCRRFLVYPSFCIWPRSLVTIALNSSLHNEENHSVIGPFRNIYTISRSRFFMAAFFAMFVWFWFPDYIFGALSTFNWIAWIAPLNFNLTAITGIKKGLGFNPLPTFDWNIVTHVLDPLIVPYMVTINTFFGVLLGGIFIIGMYWTNAYNTAYLPINTNSMFNHYAKSFNVSMVLDDRGWLDETKYQAYSPVYLAASSLTMYFFSFAVYSALVSYAFLYHSRDISLGFKSLIQSFKRGDGGHFKDIHSKLMSVYREVPEWWYAILNVFAIALGLAAVAGWPTFTNVGVVFFGIFLAVIFTIPTGIIASTTGIEIGFNVLAEFLGGALQPGNALAMNFFKCFGYVTTAHAIDFANDLKLAHYLKIPQRQTFWAQIIAVFVSAFVCTGVMNFQITKIPDMCQPDQKDRFTCPGVNTYFTAAVLFGSLGARKMFGAKGTYATLLSAFPIGLALPFVFYFIQKRLPRNHWFGKIHPVMFLSGGIHWSPYNIAYMWPAVLPAYISMKYVRTRYLAFWGKYNYVLSAALSTAIAIAGIIIFFTLNYNSVSLSWWGNDPESGCEATSCTRLKLPKGEYFGPRIGSYP</sequence>
<evidence type="ECO:0000256" key="4">
    <source>
        <dbReference type="ARBA" id="ARBA00022692"/>
    </source>
</evidence>
<comment type="caution">
    <text evidence="10">The sequence shown here is derived from an EMBL/GenBank/DDBJ whole genome shotgun (WGS) entry which is preliminary data.</text>
</comment>
<feature type="transmembrane region" description="Helical" evidence="9">
    <location>
        <begin position="490"/>
        <end position="510"/>
    </location>
</feature>
<evidence type="ECO:0000256" key="2">
    <source>
        <dbReference type="ARBA" id="ARBA00008807"/>
    </source>
</evidence>
<feature type="transmembrane region" description="Helical" evidence="9">
    <location>
        <begin position="273"/>
        <end position="293"/>
    </location>
</feature>
<evidence type="ECO:0000256" key="7">
    <source>
        <dbReference type="ARBA" id="ARBA00022989"/>
    </source>
</evidence>
<keyword evidence="8 9" id="KW-0472">Membrane</keyword>
<feature type="transmembrane region" description="Helical" evidence="9">
    <location>
        <begin position="411"/>
        <end position="436"/>
    </location>
</feature>
<feature type="transmembrane region" description="Helical" evidence="9">
    <location>
        <begin position="807"/>
        <end position="829"/>
    </location>
</feature>
<dbReference type="NCBIfam" id="TIGR00727">
    <property type="entry name" value="ISP4_OPT"/>
    <property type="match status" value="1"/>
</dbReference>
<dbReference type="GO" id="GO:0015031">
    <property type="term" value="P:protein transport"/>
    <property type="evidence" value="ECO:0007669"/>
    <property type="project" value="UniProtKB-KW"/>
</dbReference>
<dbReference type="EMBL" id="CAJVOS010000026">
    <property type="protein sequence ID" value="CAG8114203.1"/>
    <property type="molecule type" value="Genomic_DNA"/>
</dbReference>
<feature type="transmembrane region" description="Helical" evidence="9">
    <location>
        <begin position="729"/>
        <end position="748"/>
    </location>
</feature>
<evidence type="ECO:0000256" key="8">
    <source>
        <dbReference type="ARBA" id="ARBA00023136"/>
    </source>
</evidence>
<dbReference type="InterPro" id="IPR004813">
    <property type="entry name" value="OPT"/>
</dbReference>
<feature type="transmembrane region" description="Helical" evidence="9">
    <location>
        <begin position="703"/>
        <end position="722"/>
    </location>
</feature>
<feature type="transmembrane region" description="Helical" evidence="9">
    <location>
        <begin position="241"/>
        <end position="261"/>
    </location>
</feature>
<organism evidence="10 11">
    <name type="scientific">Penicillium olsonii</name>
    <dbReference type="NCBI Taxonomy" id="99116"/>
    <lineage>
        <taxon>Eukaryota</taxon>
        <taxon>Fungi</taxon>
        <taxon>Dikarya</taxon>
        <taxon>Ascomycota</taxon>
        <taxon>Pezizomycotina</taxon>
        <taxon>Eurotiomycetes</taxon>
        <taxon>Eurotiomycetidae</taxon>
        <taxon>Eurotiales</taxon>
        <taxon>Aspergillaceae</taxon>
        <taxon>Penicillium</taxon>
    </lineage>
</organism>
<evidence type="ECO:0000256" key="3">
    <source>
        <dbReference type="ARBA" id="ARBA00022448"/>
    </source>
</evidence>
<reference evidence="10" key="1">
    <citation type="submission" date="2021-07" db="EMBL/GenBank/DDBJ databases">
        <authorList>
            <person name="Branca A.L. A."/>
        </authorList>
    </citation>
    <scope>NUCLEOTIDE SEQUENCE</scope>
</reference>
<keyword evidence="6" id="KW-0653">Protein transport</keyword>
<feature type="transmembrane region" description="Helical" evidence="9">
    <location>
        <begin position="551"/>
        <end position="571"/>
    </location>
</feature>
<dbReference type="AlphaFoldDB" id="A0A9W4MUP4"/>
<evidence type="ECO:0000256" key="5">
    <source>
        <dbReference type="ARBA" id="ARBA00022856"/>
    </source>
</evidence>
<protein>
    <recommendedName>
        <fullName evidence="12">Sexual differentiation process protein isp4</fullName>
    </recommendedName>
</protein>
<feature type="transmembrane region" description="Helical" evidence="9">
    <location>
        <begin position="661"/>
        <end position="683"/>
    </location>
</feature>
<gene>
    <name evidence="10" type="ORF">POLS_LOCUS5043</name>
</gene>
<evidence type="ECO:0000313" key="10">
    <source>
        <dbReference type="EMBL" id="CAG8114203.1"/>
    </source>
</evidence>
<dbReference type="OrthoDB" id="9986677at2759"/>
<feature type="transmembrane region" description="Helical" evidence="9">
    <location>
        <begin position="342"/>
        <end position="363"/>
    </location>
</feature>
<proteinExistence type="inferred from homology"/>
<keyword evidence="4 9" id="KW-0812">Transmembrane</keyword>
<comment type="similarity">
    <text evidence="2">Belongs to the oligopeptide OPT transporter family.</text>
</comment>
<feature type="transmembrane region" description="Helical" evidence="9">
    <location>
        <begin position="163"/>
        <end position="183"/>
    </location>
</feature>